<reference evidence="7 8" key="1">
    <citation type="submission" date="2016-09" db="EMBL/GenBank/DDBJ databases">
        <title>Alteromonas lipolytica, a new species isolated from sea water.</title>
        <authorList>
            <person name="Wu Y.-H."/>
            <person name="Cheng H."/>
            <person name="Xu X.-W."/>
        </authorList>
    </citation>
    <scope>NUCLEOTIDE SEQUENCE [LARGE SCALE GENOMIC DNA]</scope>
    <source>
        <strain evidence="7 8">JW12</strain>
    </source>
</reference>
<dbReference type="Gene3D" id="3.90.79.10">
    <property type="entry name" value="Nucleoside Triphosphate Pyrophosphohydrolase"/>
    <property type="match status" value="1"/>
</dbReference>
<evidence type="ECO:0000256" key="4">
    <source>
        <dbReference type="ARBA" id="ARBA00022842"/>
    </source>
</evidence>
<dbReference type="Pfam" id="PF00293">
    <property type="entry name" value="NUDIX"/>
    <property type="match status" value="1"/>
</dbReference>
<evidence type="ECO:0000256" key="3">
    <source>
        <dbReference type="ARBA" id="ARBA00022801"/>
    </source>
</evidence>
<evidence type="ECO:0000256" key="5">
    <source>
        <dbReference type="RuleBase" id="RU003476"/>
    </source>
</evidence>
<keyword evidence="2" id="KW-0479">Metal-binding</keyword>
<dbReference type="InterPro" id="IPR020476">
    <property type="entry name" value="Nudix_hydrolase"/>
</dbReference>
<protein>
    <recommendedName>
        <fullName evidence="6">Nudix hydrolase domain-containing protein</fullName>
    </recommendedName>
</protein>
<name>A0A1E8F9I4_9ALTE</name>
<gene>
    <name evidence="7" type="ORF">BFC17_08255</name>
</gene>
<dbReference type="SUPFAM" id="SSF55811">
    <property type="entry name" value="Nudix"/>
    <property type="match status" value="1"/>
</dbReference>
<dbReference type="InterPro" id="IPR050241">
    <property type="entry name" value="NAD-cap_RNA_hydrolase_NudC"/>
</dbReference>
<sequence length="175" mass="19697">MEYNRMSQHYCPRCGQSALTSKDNNCYQCSKCDFEVFRNVAAAVGAVLVYNQSVLLLKRGKAPSAGEWDLPGGFVNPNESAEQALRREMLEETGITLTTPLRYLGAWPNQYPYKSLVYPTMDIFFVTELSELPDFTLDKDEVSAYQWFNKDACQGLALAFPSAQHALNTWLNSGE</sequence>
<comment type="caution">
    <text evidence="7">The sequence shown here is derived from an EMBL/GenBank/DDBJ whole genome shotgun (WGS) entry which is preliminary data.</text>
</comment>
<dbReference type="GO" id="GO:0006742">
    <property type="term" value="P:NADP+ catabolic process"/>
    <property type="evidence" value="ECO:0007669"/>
    <property type="project" value="TreeGrafter"/>
</dbReference>
<keyword evidence="4" id="KW-0460">Magnesium</keyword>
<evidence type="ECO:0000256" key="2">
    <source>
        <dbReference type="ARBA" id="ARBA00022723"/>
    </source>
</evidence>
<evidence type="ECO:0000313" key="7">
    <source>
        <dbReference type="EMBL" id="OFI32203.1"/>
    </source>
</evidence>
<dbReference type="Proteomes" id="UP000176037">
    <property type="component" value="Unassembled WGS sequence"/>
</dbReference>
<keyword evidence="8" id="KW-1185">Reference proteome</keyword>
<accession>A0A1E8F9I4</accession>
<evidence type="ECO:0000256" key="1">
    <source>
        <dbReference type="ARBA" id="ARBA00001946"/>
    </source>
</evidence>
<dbReference type="EMBL" id="MJIC01000021">
    <property type="protein sequence ID" value="OFI32203.1"/>
    <property type="molecule type" value="Genomic_DNA"/>
</dbReference>
<dbReference type="GO" id="GO:0019677">
    <property type="term" value="P:NAD+ catabolic process"/>
    <property type="evidence" value="ECO:0007669"/>
    <property type="project" value="TreeGrafter"/>
</dbReference>
<dbReference type="PANTHER" id="PTHR42904">
    <property type="entry name" value="NUDIX HYDROLASE, NUDC SUBFAMILY"/>
    <property type="match status" value="1"/>
</dbReference>
<dbReference type="PRINTS" id="PR00502">
    <property type="entry name" value="NUDIXFAMILY"/>
</dbReference>
<feature type="domain" description="Nudix hydrolase" evidence="6">
    <location>
        <begin position="39"/>
        <end position="171"/>
    </location>
</feature>
<dbReference type="PANTHER" id="PTHR42904:SF12">
    <property type="entry name" value="ADP-RIBOSE PYROPHOSPHATASE-RELATED"/>
    <property type="match status" value="1"/>
</dbReference>
<dbReference type="GO" id="GO:0005829">
    <property type="term" value="C:cytosol"/>
    <property type="evidence" value="ECO:0007669"/>
    <property type="project" value="TreeGrafter"/>
</dbReference>
<dbReference type="GO" id="GO:0046872">
    <property type="term" value="F:metal ion binding"/>
    <property type="evidence" value="ECO:0007669"/>
    <property type="project" value="UniProtKB-KW"/>
</dbReference>
<dbReference type="InterPro" id="IPR000086">
    <property type="entry name" value="NUDIX_hydrolase_dom"/>
</dbReference>
<comment type="cofactor">
    <cofactor evidence="1">
        <name>Mg(2+)</name>
        <dbReference type="ChEBI" id="CHEBI:18420"/>
    </cofactor>
</comment>
<dbReference type="CDD" id="cd04681">
    <property type="entry name" value="NUDIX_Hydrolase"/>
    <property type="match status" value="1"/>
</dbReference>
<dbReference type="RefSeq" id="WP_070178672.1">
    <property type="nucleotide sequence ID" value="NZ_MJIC01000021.1"/>
</dbReference>
<evidence type="ECO:0000313" key="8">
    <source>
        <dbReference type="Proteomes" id="UP000176037"/>
    </source>
</evidence>
<dbReference type="AlphaFoldDB" id="A0A1E8F9I4"/>
<evidence type="ECO:0000259" key="6">
    <source>
        <dbReference type="PROSITE" id="PS51462"/>
    </source>
</evidence>
<dbReference type="GO" id="GO:0035529">
    <property type="term" value="F:NADH pyrophosphatase activity"/>
    <property type="evidence" value="ECO:0007669"/>
    <property type="project" value="TreeGrafter"/>
</dbReference>
<dbReference type="InterPro" id="IPR015797">
    <property type="entry name" value="NUDIX_hydrolase-like_dom_sf"/>
</dbReference>
<dbReference type="STRING" id="1856405.BFC17_08255"/>
<organism evidence="7 8">
    <name type="scientific">Alteromonas lipolytica</name>
    <dbReference type="NCBI Taxonomy" id="1856405"/>
    <lineage>
        <taxon>Bacteria</taxon>
        <taxon>Pseudomonadati</taxon>
        <taxon>Pseudomonadota</taxon>
        <taxon>Gammaproteobacteria</taxon>
        <taxon>Alteromonadales</taxon>
        <taxon>Alteromonadaceae</taxon>
        <taxon>Alteromonas/Salinimonas group</taxon>
        <taxon>Alteromonas</taxon>
    </lineage>
</organism>
<comment type="similarity">
    <text evidence="5">Belongs to the Nudix hydrolase family.</text>
</comment>
<dbReference type="PROSITE" id="PS51462">
    <property type="entry name" value="NUDIX"/>
    <property type="match status" value="1"/>
</dbReference>
<dbReference type="OrthoDB" id="542521at2"/>
<dbReference type="InterPro" id="IPR020084">
    <property type="entry name" value="NUDIX_hydrolase_CS"/>
</dbReference>
<proteinExistence type="inferred from homology"/>
<dbReference type="PROSITE" id="PS00893">
    <property type="entry name" value="NUDIX_BOX"/>
    <property type="match status" value="1"/>
</dbReference>
<keyword evidence="3 5" id="KW-0378">Hydrolase</keyword>